<evidence type="ECO:0000256" key="1">
    <source>
        <dbReference type="SAM" id="MobiDB-lite"/>
    </source>
</evidence>
<organism evidence="2 3">
    <name type="scientific">Streptomyces paromomycinus</name>
    <name type="common">Streptomyces rimosus subsp. paromomycinus</name>
    <dbReference type="NCBI Taxonomy" id="92743"/>
    <lineage>
        <taxon>Bacteria</taxon>
        <taxon>Bacillati</taxon>
        <taxon>Actinomycetota</taxon>
        <taxon>Actinomycetes</taxon>
        <taxon>Kitasatosporales</taxon>
        <taxon>Streptomycetaceae</taxon>
        <taxon>Streptomyces</taxon>
    </lineage>
</organism>
<feature type="compositionally biased region" description="Low complexity" evidence="1">
    <location>
        <begin position="85"/>
        <end position="95"/>
    </location>
</feature>
<feature type="compositionally biased region" description="Basic and acidic residues" evidence="1">
    <location>
        <begin position="179"/>
        <end position="197"/>
    </location>
</feature>
<feature type="compositionally biased region" description="Low complexity" evidence="1">
    <location>
        <begin position="123"/>
        <end position="135"/>
    </location>
</feature>
<gene>
    <name evidence="2" type="ORF">GKJPGBOP_01005</name>
</gene>
<sequence>MARHPSQAGARHRRNPANDATGPGRLAPGAAAPGTHRTRCTLHNRTVNVTRRDEGGDPACWLDQVCQECGRITDRPAEPGCEHCGAGSAAAGADAPEPEGRTMAARARNEGPREDLDEALSAGLNSGLNSGLNGDLNGGSDEGSGGGLNGGSDEAPGEDLNGSPDEVPGDILDEAPAATRDRDPEGRARNARPRDGLGRPLPYGTPGVDRQPEGVERSPREALTEAQDLLDRGLPFHAHEVLEDAWKMSPGPERQLWRGLAQLAVGLTHAARGNAKGGAALLLRGAGAIAPYADTVPYDIDVPGLTDWAQDLADRLDGPVAAAANAPRLCTAGGARTAE</sequence>
<accession>A0A401VW86</accession>
<dbReference type="EMBL" id="BHZD01000001">
    <property type="protein sequence ID" value="GCD41352.1"/>
    <property type="molecule type" value="Genomic_DNA"/>
</dbReference>
<dbReference type="Pfam" id="PF03745">
    <property type="entry name" value="DUF309"/>
    <property type="match status" value="1"/>
</dbReference>
<dbReference type="Gene3D" id="1.10.3450.10">
    <property type="entry name" value="TTHA0068-like"/>
    <property type="match status" value="1"/>
</dbReference>
<protein>
    <recommendedName>
        <fullName evidence="4">DUF309 domain-containing protein</fullName>
    </recommendedName>
</protein>
<keyword evidence="3" id="KW-1185">Reference proteome</keyword>
<proteinExistence type="predicted"/>
<feature type="compositionally biased region" description="Gly residues" evidence="1">
    <location>
        <begin position="136"/>
        <end position="150"/>
    </location>
</feature>
<reference evidence="2 3" key="1">
    <citation type="submission" date="2018-11" db="EMBL/GenBank/DDBJ databases">
        <title>Whole genome sequence of Streptomyces paromomycinus NBRC 15454(T).</title>
        <authorList>
            <person name="Komaki H."/>
            <person name="Tamura T."/>
        </authorList>
    </citation>
    <scope>NUCLEOTIDE SEQUENCE [LARGE SCALE GENOMIC DNA]</scope>
    <source>
        <strain evidence="2 3">NBRC 15454</strain>
    </source>
</reference>
<feature type="region of interest" description="Disordered" evidence="1">
    <location>
        <begin position="77"/>
        <end position="221"/>
    </location>
</feature>
<dbReference type="AlphaFoldDB" id="A0A401VW86"/>
<dbReference type="PANTHER" id="PTHR34796">
    <property type="entry name" value="EXPRESSED PROTEIN"/>
    <property type="match status" value="1"/>
</dbReference>
<dbReference type="InterPro" id="IPR023203">
    <property type="entry name" value="TTHA0068_sf"/>
</dbReference>
<evidence type="ECO:0008006" key="4">
    <source>
        <dbReference type="Google" id="ProtNLM"/>
    </source>
</evidence>
<evidence type="ECO:0000313" key="2">
    <source>
        <dbReference type="EMBL" id="GCD41352.1"/>
    </source>
</evidence>
<evidence type="ECO:0000313" key="3">
    <source>
        <dbReference type="Proteomes" id="UP000286746"/>
    </source>
</evidence>
<feature type="region of interest" description="Disordered" evidence="1">
    <location>
        <begin position="1"/>
        <end position="39"/>
    </location>
</feature>
<name>A0A401VW86_STREY</name>
<dbReference type="Proteomes" id="UP000286746">
    <property type="component" value="Unassembled WGS sequence"/>
</dbReference>
<feature type="compositionally biased region" description="Low complexity" evidence="1">
    <location>
        <begin position="22"/>
        <end position="34"/>
    </location>
</feature>
<dbReference type="SUPFAM" id="SSF140663">
    <property type="entry name" value="TTHA0068-like"/>
    <property type="match status" value="1"/>
</dbReference>
<dbReference type="PANTHER" id="PTHR34796:SF1">
    <property type="entry name" value="EXPRESSED PROTEIN"/>
    <property type="match status" value="1"/>
</dbReference>
<dbReference type="InterPro" id="IPR005500">
    <property type="entry name" value="DUF309"/>
</dbReference>
<feature type="compositionally biased region" description="Basic and acidic residues" evidence="1">
    <location>
        <begin position="210"/>
        <end position="221"/>
    </location>
</feature>
<comment type="caution">
    <text evidence="2">The sequence shown here is derived from an EMBL/GenBank/DDBJ whole genome shotgun (WGS) entry which is preliminary data.</text>
</comment>